<dbReference type="Proteomes" id="UP000054007">
    <property type="component" value="Unassembled WGS sequence"/>
</dbReference>
<accession>A0A0D7AR39</accession>
<keyword evidence="3" id="KW-1185">Reference proteome</keyword>
<proteinExistence type="predicted"/>
<protein>
    <submittedName>
        <fullName evidence="2">Uncharacterized protein</fullName>
    </submittedName>
</protein>
<name>A0A0D7AR39_9AGAR</name>
<sequence length="271" mass="31632">MESALDSWRQNKHIFLDLNIQEDFLIPKIHSLVHYVDGIRLFGMTNNFNMEMFERLHIEFAKNGWRASNRRDEFPQMTEWVTRQETVHDFEHFVVWLPQEIARRRRARAQAKSSRTVDASSSDTINASSSNAVNSSSSGTVIRHPSKKPFQKILLPKRPSYPRKALRVLAREYNIRDFPKHLAEYITLIEHERARRPTIYRSDTLPFEHLDVFYSFKLSAEGLHDPLDEEHDWVKASPLNGGRYDTVVVLNDDDAEVVGLQGKSPTWKVFL</sequence>
<dbReference type="EMBL" id="KN881228">
    <property type="protein sequence ID" value="KIY60818.1"/>
    <property type="molecule type" value="Genomic_DNA"/>
</dbReference>
<evidence type="ECO:0000256" key="1">
    <source>
        <dbReference type="SAM" id="MobiDB-lite"/>
    </source>
</evidence>
<evidence type="ECO:0000313" key="2">
    <source>
        <dbReference type="EMBL" id="KIY60818.1"/>
    </source>
</evidence>
<dbReference type="AlphaFoldDB" id="A0A0D7AR39"/>
<dbReference type="STRING" id="1314674.A0A0D7AR39"/>
<dbReference type="OrthoDB" id="3232941at2759"/>
<organism evidence="2 3">
    <name type="scientific">Cylindrobasidium torrendii FP15055 ss-10</name>
    <dbReference type="NCBI Taxonomy" id="1314674"/>
    <lineage>
        <taxon>Eukaryota</taxon>
        <taxon>Fungi</taxon>
        <taxon>Dikarya</taxon>
        <taxon>Basidiomycota</taxon>
        <taxon>Agaricomycotina</taxon>
        <taxon>Agaricomycetes</taxon>
        <taxon>Agaricomycetidae</taxon>
        <taxon>Agaricales</taxon>
        <taxon>Marasmiineae</taxon>
        <taxon>Physalacriaceae</taxon>
        <taxon>Cylindrobasidium</taxon>
    </lineage>
</organism>
<evidence type="ECO:0000313" key="3">
    <source>
        <dbReference type="Proteomes" id="UP000054007"/>
    </source>
</evidence>
<gene>
    <name evidence="2" type="ORF">CYLTODRAFT_460385</name>
</gene>
<feature type="compositionally biased region" description="Low complexity" evidence="1">
    <location>
        <begin position="118"/>
        <end position="138"/>
    </location>
</feature>
<reference evidence="2 3" key="1">
    <citation type="journal article" date="2015" name="Fungal Genet. Biol.">
        <title>Evolution of novel wood decay mechanisms in Agaricales revealed by the genome sequences of Fistulina hepatica and Cylindrobasidium torrendii.</title>
        <authorList>
            <person name="Floudas D."/>
            <person name="Held B.W."/>
            <person name="Riley R."/>
            <person name="Nagy L.G."/>
            <person name="Koehler G."/>
            <person name="Ransdell A.S."/>
            <person name="Younus H."/>
            <person name="Chow J."/>
            <person name="Chiniquy J."/>
            <person name="Lipzen A."/>
            <person name="Tritt A."/>
            <person name="Sun H."/>
            <person name="Haridas S."/>
            <person name="LaButti K."/>
            <person name="Ohm R.A."/>
            <person name="Kues U."/>
            <person name="Blanchette R.A."/>
            <person name="Grigoriev I.V."/>
            <person name="Minto R.E."/>
            <person name="Hibbett D.S."/>
        </authorList>
    </citation>
    <scope>NUCLEOTIDE SEQUENCE [LARGE SCALE GENOMIC DNA]</scope>
    <source>
        <strain evidence="2 3">FP15055 ss-10</strain>
    </source>
</reference>
<feature type="region of interest" description="Disordered" evidence="1">
    <location>
        <begin position="107"/>
        <end position="143"/>
    </location>
</feature>